<dbReference type="GeneTree" id="ENSGT00510000049316"/>
<sequence>MTGEPFSKRTQFDCPLPARKASNPELRSQIHVPLLPSTRDVVLNQARRRRIGTQSQKTHPRARAHRGDVQISMELARALHSGTVPDCRALDDALAREFDTSLSVFAKARRGGQAKCCFNYLLLDSRVTKRLPNDLSASCSPPGTGFATFVGAIFYVGKGSRSRPYQHFIQALDHLRCPRLKSNAKVKQILAVWKADCGVVSLHCFQSAAPLAALTREACIIDALGLSSLTNAKHGEVHGEAKHWKPAQRRNLGVHLLHRAFLIYLAEGERQLRPWDIN</sequence>
<dbReference type="GO" id="GO:0005737">
    <property type="term" value="C:cytoplasm"/>
    <property type="evidence" value="ECO:0007669"/>
    <property type="project" value="TreeGrafter"/>
</dbReference>
<feature type="compositionally biased region" description="Basic and acidic residues" evidence="1">
    <location>
        <begin position="1"/>
        <end position="11"/>
    </location>
</feature>
<dbReference type="PANTHER" id="PTHR46427:SF1">
    <property type="entry name" value="ANKYRIN REPEAT AND LEM DOMAIN-CONTAINING PROTEIN 1"/>
    <property type="match status" value="1"/>
</dbReference>
<evidence type="ECO:0000313" key="3">
    <source>
        <dbReference type="Proteomes" id="UP000694388"/>
    </source>
</evidence>
<dbReference type="Pfam" id="PF22945">
    <property type="entry name" value="LEM-3_GIY-YIG"/>
    <property type="match status" value="1"/>
</dbReference>
<accession>A0A8C4Q5Y8</accession>
<feature type="region of interest" description="Disordered" evidence="1">
    <location>
        <begin position="46"/>
        <end position="66"/>
    </location>
</feature>
<protein>
    <recommendedName>
        <fullName evidence="4">GIY-YIG domain-containing protein</fullName>
    </recommendedName>
</protein>
<proteinExistence type="predicted"/>
<dbReference type="InterPro" id="IPR034998">
    <property type="entry name" value="ANKLE1"/>
</dbReference>
<name>A0A8C4Q5Y8_EPTBU</name>
<evidence type="ECO:0000256" key="1">
    <source>
        <dbReference type="SAM" id="MobiDB-lite"/>
    </source>
</evidence>
<reference evidence="2" key="2">
    <citation type="submission" date="2025-09" db="UniProtKB">
        <authorList>
            <consortium name="Ensembl"/>
        </authorList>
    </citation>
    <scope>IDENTIFICATION</scope>
</reference>
<dbReference type="Proteomes" id="UP000694388">
    <property type="component" value="Unplaced"/>
</dbReference>
<dbReference type="Ensembl" id="ENSEBUT00000010850.1">
    <property type="protein sequence ID" value="ENSEBUP00000010305.1"/>
    <property type="gene ID" value="ENSEBUG00000006617.1"/>
</dbReference>
<keyword evidence="3" id="KW-1185">Reference proteome</keyword>
<organism evidence="2 3">
    <name type="scientific">Eptatretus burgeri</name>
    <name type="common">Inshore hagfish</name>
    <dbReference type="NCBI Taxonomy" id="7764"/>
    <lineage>
        <taxon>Eukaryota</taxon>
        <taxon>Metazoa</taxon>
        <taxon>Chordata</taxon>
        <taxon>Craniata</taxon>
        <taxon>Vertebrata</taxon>
        <taxon>Cyclostomata</taxon>
        <taxon>Myxini</taxon>
        <taxon>Myxiniformes</taxon>
        <taxon>Myxinidae</taxon>
        <taxon>Eptatretinae</taxon>
        <taxon>Eptatretus</taxon>
    </lineage>
</organism>
<dbReference type="GO" id="GO:0005654">
    <property type="term" value="C:nucleoplasm"/>
    <property type="evidence" value="ECO:0007669"/>
    <property type="project" value="TreeGrafter"/>
</dbReference>
<reference evidence="2" key="1">
    <citation type="submission" date="2025-08" db="UniProtKB">
        <authorList>
            <consortium name="Ensembl"/>
        </authorList>
    </citation>
    <scope>IDENTIFICATION</scope>
</reference>
<evidence type="ECO:0008006" key="4">
    <source>
        <dbReference type="Google" id="ProtNLM"/>
    </source>
</evidence>
<dbReference type="GO" id="GO:0004520">
    <property type="term" value="F:DNA endonuclease activity"/>
    <property type="evidence" value="ECO:0007669"/>
    <property type="project" value="TreeGrafter"/>
</dbReference>
<dbReference type="AlphaFoldDB" id="A0A8C4Q5Y8"/>
<dbReference type="GO" id="GO:0000712">
    <property type="term" value="P:resolution of meiotic recombination intermediates"/>
    <property type="evidence" value="ECO:0007669"/>
    <property type="project" value="TreeGrafter"/>
</dbReference>
<dbReference type="GO" id="GO:0000724">
    <property type="term" value="P:double-strand break repair via homologous recombination"/>
    <property type="evidence" value="ECO:0007669"/>
    <property type="project" value="TreeGrafter"/>
</dbReference>
<dbReference type="PANTHER" id="PTHR46427">
    <property type="entry name" value="ANKYRIN REPEAT AND LEM DOMAIN-CONTAINING PROTEIN 1"/>
    <property type="match status" value="1"/>
</dbReference>
<evidence type="ECO:0000313" key="2">
    <source>
        <dbReference type="Ensembl" id="ENSEBUP00000010305.1"/>
    </source>
</evidence>
<feature type="region of interest" description="Disordered" evidence="1">
    <location>
        <begin position="1"/>
        <end position="25"/>
    </location>
</feature>
<dbReference type="CDD" id="cd10454">
    <property type="entry name" value="GIY-YIG_COG3680_Meta"/>
    <property type="match status" value="1"/>
</dbReference>